<evidence type="ECO:0000313" key="3">
    <source>
        <dbReference type="EMBL" id="BDP42572.1"/>
    </source>
</evidence>
<dbReference type="EMBL" id="AP026560">
    <property type="protein sequence ID" value="BDP42572.1"/>
    <property type="molecule type" value="Genomic_DNA"/>
</dbReference>
<gene>
    <name evidence="3" type="ORF">DAETH_25410</name>
</gene>
<dbReference type="Gene3D" id="3.40.1620.10">
    <property type="entry name" value="YefM-like domain"/>
    <property type="match status" value="1"/>
</dbReference>
<evidence type="ECO:0000256" key="2">
    <source>
        <dbReference type="RuleBase" id="RU362080"/>
    </source>
</evidence>
<proteinExistence type="inferred from homology"/>
<dbReference type="SUPFAM" id="SSF143120">
    <property type="entry name" value="YefM-like"/>
    <property type="match status" value="1"/>
</dbReference>
<dbReference type="RefSeq" id="WP_264775264.1">
    <property type="nucleotide sequence ID" value="NZ_AP026560.1"/>
</dbReference>
<dbReference type="Proteomes" id="UP001064971">
    <property type="component" value="Chromosome"/>
</dbReference>
<organism evidence="3 4">
    <name type="scientific">Deinococcus aetherius</name>
    <dbReference type="NCBI Taxonomy" id="200252"/>
    <lineage>
        <taxon>Bacteria</taxon>
        <taxon>Thermotogati</taxon>
        <taxon>Deinococcota</taxon>
        <taxon>Deinococci</taxon>
        <taxon>Deinococcales</taxon>
        <taxon>Deinococcaceae</taxon>
        <taxon>Deinococcus</taxon>
    </lineage>
</organism>
<comment type="function">
    <text evidence="2">Antitoxin component of a type II toxin-antitoxin (TA) system.</text>
</comment>
<protein>
    <recommendedName>
        <fullName evidence="2">Antitoxin</fullName>
    </recommendedName>
</protein>
<dbReference type="Pfam" id="PF02604">
    <property type="entry name" value="PhdYeFM_antitox"/>
    <property type="match status" value="1"/>
</dbReference>
<sequence>MTVFNMHDAKKQLSKLVDAAERGETVVIARNGKPAVQLTAIGAAGQQWSPEAPAFFTSAPSPELADFEMPEDDVLPPHERNLF</sequence>
<comment type="similarity">
    <text evidence="1 2">Belongs to the phD/YefM antitoxin family.</text>
</comment>
<dbReference type="InterPro" id="IPR006442">
    <property type="entry name" value="Antitoxin_Phd/YefM"/>
</dbReference>
<dbReference type="NCBIfam" id="TIGR01552">
    <property type="entry name" value="phd_fam"/>
    <property type="match status" value="1"/>
</dbReference>
<dbReference type="InterPro" id="IPR036165">
    <property type="entry name" value="YefM-like_sf"/>
</dbReference>
<keyword evidence="4" id="KW-1185">Reference proteome</keyword>
<name>A0ABM8AFJ3_9DEIO</name>
<accession>A0ABM8AFJ3</accession>
<reference evidence="3" key="1">
    <citation type="submission" date="2022-07" db="EMBL/GenBank/DDBJ databases">
        <title>Complete Genome Sequence of the Radioresistant Bacterium Deinococcus aetherius ST0316, Isolated from the Air Dust collected in Lower Stratosphere above Japan.</title>
        <authorList>
            <person name="Satoh K."/>
            <person name="Hagiwara K."/>
            <person name="Katsumata K."/>
            <person name="Kubo A."/>
            <person name="Yokobori S."/>
            <person name="Yamagishi A."/>
            <person name="Oono Y."/>
            <person name="Narumi I."/>
        </authorList>
    </citation>
    <scope>NUCLEOTIDE SEQUENCE</scope>
    <source>
        <strain evidence="3">ST0316</strain>
    </source>
</reference>
<evidence type="ECO:0000313" key="4">
    <source>
        <dbReference type="Proteomes" id="UP001064971"/>
    </source>
</evidence>
<evidence type="ECO:0000256" key="1">
    <source>
        <dbReference type="ARBA" id="ARBA00009981"/>
    </source>
</evidence>